<dbReference type="OrthoDB" id="9802264at2"/>
<dbReference type="Proteomes" id="UP000271678">
    <property type="component" value="Unassembled WGS sequence"/>
</dbReference>
<dbReference type="InterPro" id="IPR003593">
    <property type="entry name" value="AAA+_ATPase"/>
</dbReference>
<dbReference type="SUPFAM" id="SSF52540">
    <property type="entry name" value="P-loop containing nucleoside triphosphate hydrolases"/>
    <property type="match status" value="1"/>
</dbReference>
<evidence type="ECO:0000256" key="3">
    <source>
        <dbReference type="ARBA" id="ARBA00022840"/>
    </source>
</evidence>
<evidence type="ECO:0000256" key="1">
    <source>
        <dbReference type="ARBA" id="ARBA00022448"/>
    </source>
</evidence>
<dbReference type="PANTHER" id="PTHR24220">
    <property type="entry name" value="IMPORT ATP-BINDING PROTEIN"/>
    <property type="match status" value="1"/>
</dbReference>
<dbReference type="CDD" id="cd03255">
    <property type="entry name" value="ABC_MJ0796_LolCDE_FtsE"/>
    <property type="match status" value="1"/>
</dbReference>
<keyword evidence="6" id="KW-1185">Reference proteome</keyword>
<dbReference type="GO" id="GO:0098796">
    <property type="term" value="C:membrane protein complex"/>
    <property type="evidence" value="ECO:0007669"/>
    <property type="project" value="UniProtKB-ARBA"/>
</dbReference>
<dbReference type="GO" id="GO:0005886">
    <property type="term" value="C:plasma membrane"/>
    <property type="evidence" value="ECO:0007669"/>
    <property type="project" value="TreeGrafter"/>
</dbReference>
<keyword evidence="1" id="KW-0813">Transport</keyword>
<dbReference type="PROSITE" id="PS00211">
    <property type="entry name" value="ABC_TRANSPORTER_1"/>
    <property type="match status" value="1"/>
</dbReference>
<gene>
    <name evidence="5" type="ORF">EFY87_02460</name>
</gene>
<dbReference type="InterPro" id="IPR027417">
    <property type="entry name" value="P-loop_NTPase"/>
</dbReference>
<dbReference type="GO" id="GO:0016887">
    <property type="term" value="F:ATP hydrolysis activity"/>
    <property type="evidence" value="ECO:0007669"/>
    <property type="project" value="InterPro"/>
</dbReference>
<dbReference type="EMBL" id="RJJQ01000002">
    <property type="protein sequence ID" value="RNI24598.1"/>
    <property type="molecule type" value="Genomic_DNA"/>
</dbReference>
<dbReference type="FunFam" id="3.40.50.300:FF:000032">
    <property type="entry name" value="Export ABC transporter ATP-binding protein"/>
    <property type="match status" value="1"/>
</dbReference>
<dbReference type="InterPro" id="IPR017871">
    <property type="entry name" value="ABC_transporter-like_CS"/>
</dbReference>
<keyword evidence="2" id="KW-0547">Nucleotide-binding</keyword>
<dbReference type="SMART" id="SM00382">
    <property type="entry name" value="AAA"/>
    <property type="match status" value="1"/>
</dbReference>
<dbReference type="Pfam" id="PF00005">
    <property type="entry name" value="ABC_tran"/>
    <property type="match status" value="1"/>
</dbReference>
<protein>
    <submittedName>
        <fullName evidence="5">ABC transporter ATP-binding protein</fullName>
    </submittedName>
</protein>
<comment type="caution">
    <text evidence="5">The sequence shown here is derived from an EMBL/GenBank/DDBJ whole genome shotgun (WGS) entry which is preliminary data.</text>
</comment>
<dbReference type="InterPro" id="IPR015854">
    <property type="entry name" value="ABC_transpr_LolD-like"/>
</dbReference>
<dbReference type="PROSITE" id="PS50893">
    <property type="entry name" value="ABC_TRANSPORTER_2"/>
    <property type="match status" value="1"/>
</dbReference>
<dbReference type="RefSeq" id="WP_123269892.1">
    <property type="nucleotide sequence ID" value="NZ_RJJQ01000002.1"/>
</dbReference>
<dbReference type="InterPro" id="IPR017911">
    <property type="entry name" value="MacB-like_ATP-bd"/>
</dbReference>
<keyword evidence="3 5" id="KW-0067">ATP-binding</keyword>
<evidence type="ECO:0000259" key="4">
    <source>
        <dbReference type="PROSITE" id="PS50893"/>
    </source>
</evidence>
<feature type="domain" description="ABC transporter" evidence="4">
    <location>
        <begin position="10"/>
        <end position="235"/>
    </location>
</feature>
<reference evidence="5 6" key="1">
    <citation type="submission" date="2018-11" db="EMBL/GenBank/DDBJ databases">
        <title>Draft genome of Simplicispira Flexivirga sp. BO-16.</title>
        <authorList>
            <person name="Im W.T."/>
        </authorList>
    </citation>
    <scope>NUCLEOTIDE SEQUENCE [LARGE SCALE GENOMIC DNA]</scope>
    <source>
        <strain evidence="5 6">BO-16</strain>
    </source>
</reference>
<dbReference type="InterPro" id="IPR003439">
    <property type="entry name" value="ABC_transporter-like_ATP-bd"/>
</dbReference>
<accession>A0A3M9MIV8</accession>
<dbReference type="GO" id="GO:0022857">
    <property type="term" value="F:transmembrane transporter activity"/>
    <property type="evidence" value="ECO:0007669"/>
    <property type="project" value="TreeGrafter"/>
</dbReference>
<dbReference type="Gene3D" id="3.40.50.300">
    <property type="entry name" value="P-loop containing nucleotide triphosphate hydrolases"/>
    <property type="match status" value="1"/>
</dbReference>
<dbReference type="GO" id="GO:0005524">
    <property type="term" value="F:ATP binding"/>
    <property type="evidence" value="ECO:0007669"/>
    <property type="project" value="UniProtKB-KW"/>
</dbReference>
<evidence type="ECO:0000313" key="5">
    <source>
        <dbReference type="EMBL" id="RNI24598.1"/>
    </source>
</evidence>
<evidence type="ECO:0000256" key="2">
    <source>
        <dbReference type="ARBA" id="ARBA00022741"/>
    </source>
</evidence>
<proteinExistence type="predicted"/>
<organism evidence="5 6">
    <name type="scientific">Flexivirga caeni</name>
    <dbReference type="NCBI Taxonomy" id="2294115"/>
    <lineage>
        <taxon>Bacteria</taxon>
        <taxon>Bacillati</taxon>
        <taxon>Actinomycetota</taxon>
        <taxon>Actinomycetes</taxon>
        <taxon>Micrococcales</taxon>
        <taxon>Dermacoccaceae</taxon>
        <taxon>Flexivirga</taxon>
    </lineage>
</organism>
<evidence type="ECO:0000313" key="6">
    <source>
        <dbReference type="Proteomes" id="UP000271678"/>
    </source>
</evidence>
<dbReference type="AlphaFoldDB" id="A0A3M9MIV8"/>
<sequence>MVTDPSTAFIHLDDVTKSYRLGESTIQAADHLTLSIDEGSATAIVGRSGSGKSTLLHLIGGIDRPDSGTITVDGQNLGALTRNKLADYRSSIGFVFQQFHLLPALSALDNVLVPLVARRVDFDRHDAARQLLEAVGLHGREHAMPSQLSGGQQQRVAIARAMIHRPTLLIADEPTGNLDTTTATGVLDLLFQLQQDHGTTLVIATHDTTVAAQADDVIHIDSGHIDEQKNADARTP</sequence>
<name>A0A3M9MIV8_9MICO</name>